<sequence>MKLAVTVGFDATFVIRALARLGAGKEFYLLFAVTGGENDKRSLDTVNDIIKVLRAGSGVAVDLRNPASALERLAGLDVDAMVLAGGPRLLVLLAFVAAVVKKIKLYVVTEYQDEPLDLTPLVRLPEVEALTRPRLAVLSALDGAMDYREVASKVGLDSTTVLRHLNALEQRGLVERVERSVYRTDALTVAMARLYLQQNYTRL</sequence>
<reference evidence="1 2" key="1">
    <citation type="journal article" date="2012" name="Stand. Genomic Sci.">
        <title>Complete genome sequence of Pyrobaculum oguniense.</title>
        <authorList>
            <person name="Bernick D.L."/>
            <person name="Karplus K."/>
            <person name="Lui L.M."/>
            <person name="Coker J.K."/>
            <person name="Murphy J.N."/>
            <person name="Chan P.P."/>
            <person name="Cozen A.E."/>
            <person name="Lowe T.M."/>
        </authorList>
    </citation>
    <scope>NUCLEOTIDE SEQUENCE [LARGE SCALE GENOMIC DNA]</scope>
    <source>
        <strain evidence="1 2">TE7</strain>
    </source>
</reference>
<dbReference type="KEGG" id="pog:Pogu_1149"/>
<accession>H6QA54</accession>
<dbReference type="eggNOG" id="arCOG01451">
    <property type="taxonomic scope" value="Archaea"/>
</dbReference>
<gene>
    <name evidence="1" type="ordered locus">Pogu_1149</name>
</gene>
<dbReference type="InterPro" id="IPR036390">
    <property type="entry name" value="WH_DNA-bd_sf"/>
</dbReference>
<protein>
    <submittedName>
        <fullName evidence="1">CRISPR locus-related DNA-binding protein</fullName>
    </submittedName>
</protein>
<keyword evidence="2" id="KW-1185">Reference proteome</keyword>
<dbReference type="Proteomes" id="UP000009062">
    <property type="component" value="Chromosome"/>
</dbReference>
<dbReference type="AlphaFoldDB" id="H6QA54"/>
<evidence type="ECO:0000313" key="2">
    <source>
        <dbReference type="Proteomes" id="UP000009062"/>
    </source>
</evidence>
<dbReference type="Gene3D" id="1.10.10.10">
    <property type="entry name" value="Winged helix-like DNA-binding domain superfamily/Winged helix DNA-binding domain"/>
    <property type="match status" value="1"/>
</dbReference>
<dbReference type="Pfam" id="PF13412">
    <property type="entry name" value="HTH_24"/>
    <property type="match status" value="1"/>
</dbReference>
<dbReference type="SUPFAM" id="SSF46785">
    <property type="entry name" value="Winged helix' DNA-binding domain"/>
    <property type="match status" value="1"/>
</dbReference>
<evidence type="ECO:0000313" key="1">
    <source>
        <dbReference type="EMBL" id="AFA39176.1"/>
    </source>
</evidence>
<proteinExistence type="predicted"/>
<dbReference type="Gene3D" id="3.40.50.11700">
    <property type="match status" value="1"/>
</dbReference>
<dbReference type="InterPro" id="IPR036388">
    <property type="entry name" value="WH-like_DNA-bd_sf"/>
</dbReference>
<dbReference type="EMBL" id="CP003316">
    <property type="protein sequence ID" value="AFA39176.1"/>
    <property type="molecule type" value="Genomic_DNA"/>
</dbReference>
<dbReference type="GO" id="GO:0003677">
    <property type="term" value="F:DNA binding"/>
    <property type="evidence" value="ECO:0007669"/>
    <property type="project" value="UniProtKB-KW"/>
</dbReference>
<dbReference type="InterPro" id="IPR010163">
    <property type="entry name" value="Csa3"/>
</dbReference>
<organism evidence="1 2">
    <name type="scientific">Pyrobaculum oguniense (strain DSM 13380 / JCM 10595 / TE7)</name>
    <dbReference type="NCBI Taxonomy" id="698757"/>
    <lineage>
        <taxon>Archaea</taxon>
        <taxon>Thermoproteota</taxon>
        <taxon>Thermoprotei</taxon>
        <taxon>Thermoproteales</taxon>
        <taxon>Thermoproteaceae</taxon>
        <taxon>Pyrobaculum</taxon>
    </lineage>
</organism>
<dbReference type="NCBIfam" id="TIGR01884">
    <property type="entry name" value="cas_HTH"/>
    <property type="match status" value="1"/>
</dbReference>
<dbReference type="STRING" id="698757.Pogu_1149"/>
<name>H6QA54_PYROT</name>
<dbReference type="HOGENOM" id="CLU_1292074_0_0_2"/>
<keyword evidence="1" id="KW-0238">DNA-binding</keyword>